<accession>A0A3S4JD36</accession>
<dbReference type="EMBL" id="LR134190">
    <property type="protein sequence ID" value="VEB56868.1"/>
    <property type="molecule type" value="Genomic_DNA"/>
</dbReference>
<gene>
    <name evidence="2" type="ORF">NCTC6754_04596</name>
</gene>
<evidence type="ECO:0000313" key="2">
    <source>
        <dbReference type="EMBL" id="VEB56868.1"/>
    </source>
</evidence>
<sequence length="43" mass="4928">MTTLRMTLTSNVIAVRGPDIRPFFFAVAGYVIYRYLSHTLFTS</sequence>
<evidence type="ECO:0000313" key="3">
    <source>
        <dbReference type="Proteomes" id="UP000269208"/>
    </source>
</evidence>
<keyword evidence="1" id="KW-1133">Transmembrane helix</keyword>
<dbReference type="AlphaFoldDB" id="A0A3S4JD36"/>
<protein>
    <submittedName>
        <fullName evidence="2">Uncharacterized protein</fullName>
    </submittedName>
</protein>
<feature type="transmembrane region" description="Helical" evidence="1">
    <location>
        <begin position="20"/>
        <end position="36"/>
    </location>
</feature>
<organism evidence="2 3">
    <name type="scientific">Salmonella enterica I</name>
    <dbReference type="NCBI Taxonomy" id="59201"/>
    <lineage>
        <taxon>Bacteria</taxon>
        <taxon>Pseudomonadati</taxon>
        <taxon>Pseudomonadota</taxon>
        <taxon>Gammaproteobacteria</taxon>
        <taxon>Enterobacterales</taxon>
        <taxon>Enterobacteriaceae</taxon>
        <taxon>Salmonella</taxon>
    </lineage>
</organism>
<proteinExistence type="predicted"/>
<dbReference type="Proteomes" id="UP000269208">
    <property type="component" value="Chromosome"/>
</dbReference>
<name>A0A3S4JD36_SALET</name>
<evidence type="ECO:0000256" key="1">
    <source>
        <dbReference type="SAM" id="Phobius"/>
    </source>
</evidence>
<keyword evidence="1" id="KW-0812">Transmembrane</keyword>
<reference evidence="2 3" key="1">
    <citation type="submission" date="2018-12" db="EMBL/GenBank/DDBJ databases">
        <authorList>
            <consortium name="Pathogen Informatics"/>
        </authorList>
    </citation>
    <scope>NUCLEOTIDE SEQUENCE [LARGE SCALE GENOMIC DNA]</scope>
    <source>
        <strain evidence="2 3">NCTC6754</strain>
    </source>
</reference>
<keyword evidence="1" id="KW-0472">Membrane</keyword>